<dbReference type="AlphaFoldDB" id="A0A0B2SRD1"/>
<name>A0A0B2SRD1_GLYSO</name>
<feature type="non-terminal residue" evidence="1">
    <location>
        <position position="1"/>
    </location>
</feature>
<sequence length="64" mass="7906">FWKSRWLGNFSLKDTFPGLFSIAENKNALVQEMVRPFEKNSVWDWKWRRRLFEWEQQQVQGLES</sequence>
<dbReference type="EMBL" id="KN640744">
    <property type="protein sequence ID" value="KHN47433.1"/>
    <property type="molecule type" value="Genomic_DNA"/>
</dbReference>
<gene>
    <name evidence="1" type="ORF">glysoja_046887</name>
</gene>
<dbReference type="PANTHER" id="PTHR36617:SF5">
    <property type="entry name" value="OS05G0421675 PROTEIN"/>
    <property type="match status" value="1"/>
</dbReference>
<dbReference type="PANTHER" id="PTHR36617">
    <property type="entry name" value="PROTEIN, PUTATIVE-RELATED"/>
    <property type="match status" value="1"/>
</dbReference>
<evidence type="ECO:0000313" key="1">
    <source>
        <dbReference type="EMBL" id="KHN47433.1"/>
    </source>
</evidence>
<dbReference type="Proteomes" id="UP000053555">
    <property type="component" value="Unassembled WGS sequence"/>
</dbReference>
<reference evidence="1" key="1">
    <citation type="submission" date="2014-07" db="EMBL/GenBank/DDBJ databases">
        <title>Identification of a novel salt tolerance gene in wild soybean by whole-genome sequencing.</title>
        <authorList>
            <person name="Lam H.-M."/>
            <person name="Qi X."/>
            <person name="Li M.-W."/>
            <person name="Liu X."/>
            <person name="Xie M."/>
            <person name="Ni M."/>
            <person name="Xu X."/>
        </authorList>
    </citation>
    <scope>NUCLEOTIDE SEQUENCE [LARGE SCALE GENOMIC DNA]</scope>
    <source>
        <tissue evidence="1">Root</tissue>
    </source>
</reference>
<protein>
    <submittedName>
        <fullName evidence="1">Uncharacterized protein</fullName>
    </submittedName>
</protein>
<proteinExistence type="predicted"/>
<organism evidence="1">
    <name type="scientific">Glycine soja</name>
    <name type="common">Wild soybean</name>
    <dbReference type="NCBI Taxonomy" id="3848"/>
    <lineage>
        <taxon>Eukaryota</taxon>
        <taxon>Viridiplantae</taxon>
        <taxon>Streptophyta</taxon>
        <taxon>Embryophyta</taxon>
        <taxon>Tracheophyta</taxon>
        <taxon>Spermatophyta</taxon>
        <taxon>Magnoliopsida</taxon>
        <taxon>eudicotyledons</taxon>
        <taxon>Gunneridae</taxon>
        <taxon>Pentapetalae</taxon>
        <taxon>rosids</taxon>
        <taxon>fabids</taxon>
        <taxon>Fabales</taxon>
        <taxon>Fabaceae</taxon>
        <taxon>Papilionoideae</taxon>
        <taxon>50 kb inversion clade</taxon>
        <taxon>NPAAA clade</taxon>
        <taxon>indigoferoid/millettioid clade</taxon>
        <taxon>Phaseoleae</taxon>
        <taxon>Glycine</taxon>
        <taxon>Glycine subgen. Soja</taxon>
    </lineage>
</organism>
<accession>A0A0B2SRD1</accession>